<evidence type="ECO:0000313" key="2">
    <source>
        <dbReference type="Proteomes" id="UP001054945"/>
    </source>
</evidence>
<evidence type="ECO:0008006" key="3">
    <source>
        <dbReference type="Google" id="ProtNLM"/>
    </source>
</evidence>
<keyword evidence="2" id="KW-1185">Reference proteome</keyword>
<evidence type="ECO:0000313" key="1">
    <source>
        <dbReference type="EMBL" id="GIY38286.1"/>
    </source>
</evidence>
<proteinExistence type="predicted"/>
<comment type="caution">
    <text evidence="1">The sequence shown here is derived from an EMBL/GenBank/DDBJ whole genome shotgun (WGS) entry which is preliminary data.</text>
</comment>
<protein>
    <recommendedName>
        <fullName evidence="3">Cytochrome P450</fullName>
    </recommendedName>
</protein>
<dbReference type="EMBL" id="BPLR01010282">
    <property type="protein sequence ID" value="GIY38286.1"/>
    <property type="molecule type" value="Genomic_DNA"/>
</dbReference>
<organism evidence="1 2">
    <name type="scientific">Caerostris extrusa</name>
    <name type="common">Bark spider</name>
    <name type="synonym">Caerostris bankana</name>
    <dbReference type="NCBI Taxonomy" id="172846"/>
    <lineage>
        <taxon>Eukaryota</taxon>
        <taxon>Metazoa</taxon>
        <taxon>Ecdysozoa</taxon>
        <taxon>Arthropoda</taxon>
        <taxon>Chelicerata</taxon>
        <taxon>Arachnida</taxon>
        <taxon>Araneae</taxon>
        <taxon>Araneomorphae</taxon>
        <taxon>Entelegynae</taxon>
        <taxon>Araneoidea</taxon>
        <taxon>Araneidae</taxon>
        <taxon>Caerostris</taxon>
    </lineage>
</organism>
<name>A0AAV4SYS7_CAEEX</name>
<sequence length="74" mass="8409">MPLARENWKSTRRIMETRSPTLPATVQRVIDILDATSYHIFIQQSCSLSQNALPLHGGLLMNTPDLQVNTEFQL</sequence>
<reference evidence="1 2" key="1">
    <citation type="submission" date="2021-06" db="EMBL/GenBank/DDBJ databases">
        <title>Caerostris extrusa draft genome.</title>
        <authorList>
            <person name="Kono N."/>
            <person name="Arakawa K."/>
        </authorList>
    </citation>
    <scope>NUCLEOTIDE SEQUENCE [LARGE SCALE GENOMIC DNA]</scope>
</reference>
<dbReference type="Proteomes" id="UP001054945">
    <property type="component" value="Unassembled WGS sequence"/>
</dbReference>
<accession>A0AAV4SYS7</accession>
<dbReference type="AlphaFoldDB" id="A0AAV4SYS7"/>
<gene>
    <name evidence="1" type="ORF">CEXT_741091</name>
</gene>